<feature type="compositionally biased region" description="Low complexity" evidence="1">
    <location>
        <begin position="1"/>
        <end position="33"/>
    </location>
</feature>
<evidence type="ECO:0000313" key="2">
    <source>
        <dbReference type="EMBL" id="TXT13538.1"/>
    </source>
</evidence>
<feature type="region of interest" description="Disordered" evidence="1">
    <location>
        <begin position="1"/>
        <end position="46"/>
    </location>
</feature>
<proteinExistence type="predicted"/>
<dbReference type="Proteomes" id="UP000473826">
    <property type="component" value="Unassembled WGS sequence"/>
</dbReference>
<evidence type="ECO:0000256" key="1">
    <source>
        <dbReference type="SAM" id="MobiDB-lite"/>
    </source>
</evidence>
<dbReference type="OrthoDB" id="2572066at2759"/>
<evidence type="ECO:0000313" key="3">
    <source>
        <dbReference type="Proteomes" id="UP000473826"/>
    </source>
</evidence>
<gene>
    <name evidence="2" type="ORF">VHUM_00905</name>
</gene>
<comment type="caution">
    <text evidence="2">The sequence shown here is derived from an EMBL/GenBank/DDBJ whole genome shotgun (WGS) entry which is preliminary data.</text>
</comment>
<keyword evidence="3" id="KW-1185">Reference proteome</keyword>
<dbReference type="EMBL" id="QKWK01000002">
    <property type="protein sequence ID" value="TXT13538.1"/>
    <property type="molecule type" value="Genomic_DNA"/>
</dbReference>
<sequence>MQASRRAVVAARTLSASAAATRASSSSASASTTTPPPRPKRPSPYRLPHLPAFLSAFAPLHASGWRLDRLPGDGTTGGSNTGRSSMLSGADLQGRVLVRAFAFPRSRAGWAELSTLSGRIARAVEAHDVAPLADLPPAMRDHLDTHETEPEPGYVIHVATHTHTPLPPLPLDSDGGAPAIEFEGKPRPGVTGKDLRLADAIEKLWAARSATTQDV</sequence>
<organism evidence="2 3">
    <name type="scientific">Vanrija humicola</name>
    <name type="common">Yeast</name>
    <name type="synonym">Cryptococcus humicola</name>
    <dbReference type="NCBI Taxonomy" id="5417"/>
    <lineage>
        <taxon>Eukaryota</taxon>
        <taxon>Fungi</taxon>
        <taxon>Dikarya</taxon>
        <taxon>Basidiomycota</taxon>
        <taxon>Agaricomycotina</taxon>
        <taxon>Tremellomycetes</taxon>
        <taxon>Trichosporonales</taxon>
        <taxon>Trichosporonaceae</taxon>
        <taxon>Vanrija</taxon>
    </lineage>
</organism>
<dbReference type="AlphaFoldDB" id="A0A7D8V4P8"/>
<accession>A0A7D8V4P8</accession>
<name>A0A7D8V4P8_VANHU</name>
<protein>
    <submittedName>
        <fullName evidence="2">Uncharacterized protein</fullName>
    </submittedName>
</protein>
<reference evidence="2 3" key="1">
    <citation type="journal article" date="2019" name="PLoS Genet.">
        <title>Convergent evolution of linked mating-type loci in basidiomycete fungi.</title>
        <authorList>
            <person name="Sun S."/>
            <person name="Coelho M.A."/>
            <person name="Heitman J."/>
            <person name="Nowrousian M."/>
        </authorList>
    </citation>
    <scope>NUCLEOTIDE SEQUENCE [LARGE SCALE GENOMIC DNA]</scope>
    <source>
        <strain evidence="2 3">CBS 4282</strain>
    </source>
</reference>